<evidence type="ECO:0000256" key="6">
    <source>
        <dbReference type="ARBA" id="ARBA00022989"/>
    </source>
</evidence>
<evidence type="ECO:0000256" key="8">
    <source>
        <dbReference type="ARBA" id="ARBA00023170"/>
    </source>
</evidence>
<keyword evidence="9" id="KW-0807">Transducer</keyword>
<evidence type="ECO:0000256" key="3">
    <source>
        <dbReference type="ARBA" id="ARBA00022606"/>
    </source>
</evidence>
<keyword evidence="10" id="KW-1185">Reference proteome</keyword>
<dbReference type="Pfam" id="PF02949">
    <property type="entry name" value="7tm_6"/>
    <property type="match status" value="1"/>
</dbReference>
<keyword evidence="7" id="KW-0472">Membrane</keyword>
<keyword evidence="4" id="KW-0812">Transmembrane</keyword>
<dbReference type="AlphaFoldDB" id="A0A6P3Y0G3"/>
<proteinExistence type="predicted"/>
<protein>
    <submittedName>
        <fullName evidence="11">Odorant receptor 49b-like</fullName>
    </submittedName>
</protein>
<gene>
    <name evidence="11" type="primary">LOC106749164</name>
</gene>
<dbReference type="GO" id="GO:0004984">
    <property type="term" value="F:olfactory receptor activity"/>
    <property type="evidence" value="ECO:0007669"/>
    <property type="project" value="InterPro"/>
</dbReference>
<dbReference type="GO" id="GO:0005549">
    <property type="term" value="F:odorant binding"/>
    <property type="evidence" value="ECO:0007669"/>
    <property type="project" value="InterPro"/>
</dbReference>
<keyword evidence="2" id="KW-1003">Cell membrane</keyword>
<keyword evidence="8" id="KW-0675">Receptor</keyword>
<keyword evidence="5" id="KW-0552">Olfaction</keyword>
<evidence type="ECO:0000256" key="1">
    <source>
        <dbReference type="ARBA" id="ARBA00004651"/>
    </source>
</evidence>
<sequence length="87" mass="9869">MQVFWDTLVMCSLGFLVMTSKLLADAAYSSLWYNMSLSQSKNILFVIMRSQRKLTLTAGRMANLSLETFTTIMKASVSYVSVFNAMY</sequence>
<evidence type="ECO:0000256" key="9">
    <source>
        <dbReference type="ARBA" id="ARBA00023224"/>
    </source>
</evidence>
<dbReference type="InterPro" id="IPR004117">
    <property type="entry name" value="7tm6_olfct_rcpt"/>
</dbReference>
<organism evidence="10 11">
    <name type="scientific">Dinoponera quadriceps</name>
    <name type="common">South American ant</name>
    <dbReference type="NCBI Taxonomy" id="609295"/>
    <lineage>
        <taxon>Eukaryota</taxon>
        <taxon>Metazoa</taxon>
        <taxon>Ecdysozoa</taxon>
        <taxon>Arthropoda</taxon>
        <taxon>Hexapoda</taxon>
        <taxon>Insecta</taxon>
        <taxon>Pterygota</taxon>
        <taxon>Neoptera</taxon>
        <taxon>Endopterygota</taxon>
        <taxon>Hymenoptera</taxon>
        <taxon>Apocrita</taxon>
        <taxon>Aculeata</taxon>
        <taxon>Formicoidea</taxon>
        <taxon>Formicidae</taxon>
        <taxon>Ponerinae</taxon>
        <taxon>Ponerini</taxon>
        <taxon>Dinoponera</taxon>
    </lineage>
</organism>
<evidence type="ECO:0000256" key="7">
    <source>
        <dbReference type="ARBA" id="ARBA00023136"/>
    </source>
</evidence>
<evidence type="ECO:0000256" key="2">
    <source>
        <dbReference type="ARBA" id="ARBA00022475"/>
    </source>
</evidence>
<comment type="subcellular location">
    <subcellularLocation>
        <location evidence="1">Cell membrane</location>
        <topology evidence="1">Multi-pass membrane protein</topology>
    </subcellularLocation>
</comment>
<name>A0A6P3Y0G3_DINQU</name>
<evidence type="ECO:0000313" key="10">
    <source>
        <dbReference type="Proteomes" id="UP000515204"/>
    </source>
</evidence>
<evidence type="ECO:0000256" key="4">
    <source>
        <dbReference type="ARBA" id="ARBA00022692"/>
    </source>
</evidence>
<evidence type="ECO:0000313" key="11">
    <source>
        <dbReference type="RefSeq" id="XP_014483812.1"/>
    </source>
</evidence>
<reference evidence="11" key="1">
    <citation type="submission" date="2025-08" db="UniProtKB">
        <authorList>
            <consortium name="RefSeq"/>
        </authorList>
    </citation>
    <scope>IDENTIFICATION</scope>
</reference>
<dbReference type="OrthoDB" id="7535244at2759"/>
<dbReference type="KEGG" id="dqu:106749164"/>
<keyword evidence="6" id="KW-1133">Transmembrane helix</keyword>
<dbReference type="RefSeq" id="XP_014483812.1">
    <property type="nucleotide sequence ID" value="XM_014628326.1"/>
</dbReference>
<dbReference type="PANTHER" id="PTHR21137:SF35">
    <property type="entry name" value="ODORANT RECEPTOR 19A-RELATED"/>
    <property type="match status" value="1"/>
</dbReference>
<dbReference type="GO" id="GO:0007165">
    <property type="term" value="P:signal transduction"/>
    <property type="evidence" value="ECO:0007669"/>
    <property type="project" value="UniProtKB-KW"/>
</dbReference>
<dbReference type="Proteomes" id="UP000515204">
    <property type="component" value="Unplaced"/>
</dbReference>
<accession>A0A6P3Y0G3</accession>
<dbReference type="GO" id="GO:0005886">
    <property type="term" value="C:plasma membrane"/>
    <property type="evidence" value="ECO:0007669"/>
    <property type="project" value="UniProtKB-SubCell"/>
</dbReference>
<dbReference type="GeneID" id="106749164"/>
<keyword evidence="3" id="KW-0716">Sensory transduction</keyword>
<dbReference type="PANTHER" id="PTHR21137">
    <property type="entry name" value="ODORANT RECEPTOR"/>
    <property type="match status" value="1"/>
</dbReference>
<evidence type="ECO:0000256" key="5">
    <source>
        <dbReference type="ARBA" id="ARBA00022725"/>
    </source>
</evidence>